<dbReference type="AlphaFoldDB" id="A0A669DTR8"/>
<dbReference type="GO" id="GO:0060119">
    <property type="term" value="P:inner ear receptor cell development"/>
    <property type="evidence" value="ECO:0007669"/>
    <property type="project" value="Ensembl"/>
</dbReference>
<dbReference type="PANTHER" id="PTHR20852">
    <property type="entry name" value="GLUTAMINE SYNTHETASE"/>
    <property type="match status" value="1"/>
</dbReference>
<dbReference type="PANTHER" id="PTHR20852:SF45">
    <property type="entry name" value="GLUTAMINE SYNTHETASE"/>
    <property type="match status" value="1"/>
</dbReference>
<feature type="domain" description="GS beta-grasp" evidence="19">
    <location>
        <begin position="153"/>
        <end position="235"/>
    </location>
</feature>
<evidence type="ECO:0000313" key="22">
    <source>
        <dbReference type="Proteomes" id="UP000005207"/>
    </source>
</evidence>
<dbReference type="GeneTree" id="ENSGT00390000010047"/>
<dbReference type="GO" id="GO:0046872">
    <property type="term" value="F:metal ion binding"/>
    <property type="evidence" value="ECO:0007669"/>
    <property type="project" value="UniProtKB-KW"/>
</dbReference>
<comment type="similarity">
    <text evidence="5 16 17">Belongs to the glutamine synthetase family.</text>
</comment>
<evidence type="ECO:0000256" key="8">
    <source>
        <dbReference type="ARBA" id="ARBA00022490"/>
    </source>
</evidence>
<keyword evidence="13" id="KW-0460">Magnesium</keyword>
<evidence type="ECO:0000256" key="17">
    <source>
        <dbReference type="RuleBase" id="RU000384"/>
    </source>
</evidence>
<evidence type="ECO:0000256" key="6">
    <source>
        <dbReference type="ARBA" id="ARBA00012937"/>
    </source>
</evidence>
<evidence type="ECO:0000259" key="20">
    <source>
        <dbReference type="PROSITE" id="PS51987"/>
    </source>
</evidence>
<dbReference type="InterPro" id="IPR036651">
    <property type="entry name" value="Gln_synt_N_sf"/>
</dbReference>
<keyword evidence="11 18" id="KW-0547">Nucleotide-binding</keyword>
<keyword evidence="10" id="KW-0479">Metal-binding</keyword>
<proteinExistence type="inferred from homology"/>
<dbReference type="PROSITE" id="PS51986">
    <property type="entry name" value="GS_BETA_GRASP"/>
    <property type="match status" value="1"/>
</dbReference>
<dbReference type="SUPFAM" id="SSF55931">
    <property type="entry name" value="Glutamine synthetase/guanido kinase"/>
    <property type="match status" value="1"/>
</dbReference>
<dbReference type="InterPro" id="IPR027302">
    <property type="entry name" value="Gln_synth_N_conserv_site"/>
</dbReference>
<dbReference type="Pfam" id="PF00120">
    <property type="entry name" value="Gln-synt_C"/>
    <property type="match status" value="1"/>
</dbReference>
<dbReference type="Ensembl" id="ENSONIT00000050729.1">
    <property type="protein sequence ID" value="ENSONIP00000063918.1"/>
    <property type="gene ID" value="ENSONIG00000009803.2"/>
</dbReference>
<evidence type="ECO:0000256" key="10">
    <source>
        <dbReference type="ARBA" id="ARBA00022723"/>
    </source>
</evidence>
<evidence type="ECO:0000256" key="7">
    <source>
        <dbReference type="ARBA" id="ARBA00021364"/>
    </source>
</evidence>
<comment type="catalytic activity">
    <reaction evidence="18">
        <text>L-glutamate + NH4(+) + ATP = L-glutamine + ADP + phosphate + H(+)</text>
        <dbReference type="Rhea" id="RHEA:16169"/>
        <dbReference type="ChEBI" id="CHEBI:15378"/>
        <dbReference type="ChEBI" id="CHEBI:28938"/>
        <dbReference type="ChEBI" id="CHEBI:29985"/>
        <dbReference type="ChEBI" id="CHEBI:30616"/>
        <dbReference type="ChEBI" id="CHEBI:43474"/>
        <dbReference type="ChEBI" id="CHEBI:58359"/>
        <dbReference type="ChEBI" id="CHEBI:456216"/>
        <dbReference type="EC" id="6.3.1.2"/>
    </reaction>
</comment>
<dbReference type="InterPro" id="IPR027303">
    <property type="entry name" value="Gln_synth_gly_rich_site"/>
</dbReference>
<dbReference type="Pfam" id="PF03951">
    <property type="entry name" value="Gln-synt_N"/>
    <property type="match status" value="1"/>
</dbReference>
<evidence type="ECO:0000256" key="14">
    <source>
        <dbReference type="ARBA" id="ARBA00023128"/>
    </source>
</evidence>
<evidence type="ECO:0000256" key="5">
    <source>
        <dbReference type="ARBA" id="ARBA00009897"/>
    </source>
</evidence>
<dbReference type="InterPro" id="IPR008147">
    <property type="entry name" value="Gln_synt_N"/>
</dbReference>
<dbReference type="InterPro" id="IPR014746">
    <property type="entry name" value="Gln_synth/guanido_kin_cat_dom"/>
</dbReference>
<evidence type="ECO:0000256" key="2">
    <source>
        <dbReference type="ARBA" id="ARBA00001946"/>
    </source>
</evidence>
<protein>
    <recommendedName>
        <fullName evidence="7 18">Glutamine synthetase</fullName>
        <ecNumber evidence="6 18">6.3.1.2</ecNumber>
    </recommendedName>
</protein>
<feature type="domain" description="GS catalytic" evidence="20">
    <location>
        <begin position="242"/>
        <end position="500"/>
    </location>
</feature>
<evidence type="ECO:0000256" key="12">
    <source>
        <dbReference type="ARBA" id="ARBA00022840"/>
    </source>
</evidence>
<evidence type="ECO:0000313" key="21">
    <source>
        <dbReference type="Ensembl" id="ENSONIP00000063918.1"/>
    </source>
</evidence>
<evidence type="ECO:0000256" key="15">
    <source>
        <dbReference type="ARBA" id="ARBA00023211"/>
    </source>
</evidence>
<evidence type="ECO:0000256" key="18">
    <source>
        <dbReference type="RuleBase" id="RU004356"/>
    </source>
</evidence>
<evidence type="ECO:0000256" key="9">
    <source>
        <dbReference type="ARBA" id="ARBA00022598"/>
    </source>
</evidence>
<dbReference type="SUPFAM" id="SSF54368">
    <property type="entry name" value="Glutamine synthetase, N-terminal domain"/>
    <property type="match status" value="1"/>
</dbReference>
<keyword evidence="22" id="KW-1185">Reference proteome</keyword>
<dbReference type="SMART" id="SM01230">
    <property type="entry name" value="Gln-synt_C"/>
    <property type="match status" value="1"/>
</dbReference>
<reference evidence="21" key="2">
    <citation type="submission" date="2025-08" db="UniProtKB">
        <authorList>
            <consortium name="Ensembl"/>
        </authorList>
    </citation>
    <scope>IDENTIFICATION</scope>
</reference>
<sequence>MCNRGVFSGSRLFPCVFHGVRWQSAALNVILSVNMMVQSRLFFCGQSRKKIGKRWKCAFFFKIKKHPLCVFHPPSFWKKKQNNGTAFCVCVCFAPPNPVMQHVIQSAAQSHTCSHLPLFILRCIIVANKMATSASASLSKAVKQQYMELPQGDKVQAMYIWIDGTGEGLRCKTRTLDSEPKSIEDLPEWNFDGSSTYQSEGSNSDMYLIPSAMFRDPFRKDPNKLVLCEVLKYNRKPTETNLRLTCKKVMDMVADQHPWFGMEQEYTILGTDGHPFGWPSNGFPGPQGPYYCGVGADKAYGRDVVEAHYKACLYAGVQICGTNAEVMPAQWEFQVGPCEGIDMGDHLWVARFILHRVCEDFGVVASFDPKPIPGNWNGAGCHTNFSTKEMREDGGLKAIEDSIEKLGKRHSYHIRAYDPKGGLDNARRLTGRHETSNINEFSAGVANRGASIRIPRNVGQEKKGYFEDRRPSANCDPYSVTEALIRTCLLNEEGDEPADY</sequence>
<dbReference type="EC" id="6.3.1.2" evidence="6 18"/>
<dbReference type="PROSITE" id="PS51987">
    <property type="entry name" value="GS_CATALYTIC"/>
    <property type="match status" value="1"/>
</dbReference>
<dbReference type="GO" id="GO:0006542">
    <property type="term" value="P:glutamine biosynthetic process"/>
    <property type="evidence" value="ECO:0007669"/>
    <property type="project" value="InterPro"/>
</dbReference>
<reference evidence="22" key="1">
    <citation type="submission" date="2012-01" db="EMBL/GenBank/DDBJ databases">
        <title>The Genome Sequence of Oreochromis niloticus (Nile Tilapia).</title>
        <authorList>
            <consortium name="Broad Institute Genome Assembly Team"/>
            <consortium name="Broad Institute Sequencing Platform"/>
            <person name="Di Palma F."/>
            <person name="Johnson J."/>
            <person name="Lander E.S."/>
            <person name="Lindblad-Toh K."/>
        </authorList>
    </citation>
    <scope>NUCLEOTIDE SEQUENCE [LARGE SCALE GENOMIC DNA]</scope>
</reference>
<evidence type="ECO:0000256" key="3">
    <source>
        <dbReference type="ARBA" id="ARBA00004173"/>
    </source>
</evidence>
<evidence type="ECO:0000256" key="16">
    <source>
        <dbReference type="PROSITE-ProRule" id="PRU01330"/>
    </source>
</evidence>
<evidence type="ECO:0000256" key="13">
    <source>
        <dbReference type="ARBA" id="ARBA00022842"/>
    </source>
</evidence>
<dbReference type="FunCoup" id="A0A669DTR8">
    <property type="interactions" value="1125"/>
</dbReference>
<evidence type="ECO:0000259" key="19">
    <source>
        <dbReference type="PROSITE" id="PS51986"/>
    </source>
</evidence>
<comment type="cofactor">
    <cofactor evidence="1">
        <name>Mn(2+)</name>
        <dbReference type="ChEBI" id="CHEBI:29035"/>
    </cofactor>
</comment>
<dbReference type="Proteomes" id="UP000005207">
    <property type="component" value="Linkage group LG18"/>
</dbReference>
<keyword evidence="8" id="KW-0963">Cytoplasm</keyword>
<keyword evidence="15" id="KW-0464">Manganese</keyword>
<organism evidence="21 22">
    <name type="scientific">Oreochromis niloticus</name>
    <name type="common">Nile tilapia</name>
    <name type="synonym">Tilapia nilotica</name>
    <dbReference type="NCBI Taxonomy" id="8128"/>
    <lineage>
        <taxon>Eukaryota</taxon>
        <taxon>Metazoa</taxon>
        <taxon>Chordata</taxon>
        <taxon>Craniata</taxon>
        <taxon>Vertebrata</taxon>
        <taxon>Euteleostomi</taxon>
        <taxon>Actinopterygii</taxon>
        <taxon>Neopterygii</taxon>
        <taxon>Teleostei</taxon>
        <taxon>Neoteleostei</taxon>
        <taxon>Acanthomorphata</taxon>
        <taxon>Ovalentaria</taxon>
        <taxon>Cichlomorphae</taxon>
        <taxon>Cichliformes</taxon>
        <taxon>Cichlidae</taxon>
        <taxon>African cichlids</taxon>
        <taxon>Pseudocrenilabrinae</taxon>
        <taxon>Oreochromini</taxon>
        <taxon>Oreochromis</taxon>
    </lineage>
</organism>
<dbReference type="InterPro" id="IPR050292">
    <property type="entry name" value="Glutamine_Synthetase"/>
</dbReference>
<keyword evidence="14" id="KW-0496">Mitochondrion</keyword>
<keyword evidence="9 18" id="KW-0436">Ligase</keyword>
<dbReference type="GO" id="GO:0005739">
    <property type="term" value="C:mitochondrion"/>
    <property type="evidence" value="ECO:0007669"/>
    <property type="project" value="UniProtKB-SubCell"/>
</dbReference>
<dbReference type="GO" id="GO:0004356">
    <property type="term" value="F:glutamine synthetase activity"/>
    <property type="evidence" value="ECO:0007669"/>
    <property type="project" value="UniProtKB-EC"/>
</dbReference>
<evidence type="ECO:0000256" key="11">
    <source>
        <dbReference type="ARBA" id="ARBA00022741"/>
    </source>
</evidence>
<dbReference type="PROSITE" id="PS00180">
    <property type="entry name" value="GLNA_1"/>
    <property type="match status" value="1"/>
</dbReference>
<dbReference type="InParanoid" id="A0A669DTR8"/>
<keyword evidence="12 18" id="KW-0067">ATP-binding</keyword>
<comment type="cofactor">
    <cofactor evidence="2">
        <name>Mg(2+)</name>
        <dbReference type="ChEBI" id="CHEBI:18420"/>
    </cofactor>
</comment>
<gene>
    <name evidence="21" type="primary">GLUL</name>
    <name evidence="21" type="synonym">glula</name>
</gene>
<dbReference type="InterPro" id="IPR008146">
    <property type="entry name" value="Gln_synth_cat_dom"/>
</dbReference>
<comment type="subcellular location">
    <subcellularLocation>
        <location evidence="4">Cytoplasm</location>
    </subcellularLocation>
    <subcellularLocation>
        <location evidence="3">Mitochondrion</location>
    </subcellularLocation>
</comment>
<dbReference type="PROSITE" id="PS00181">
    <property type="entry name" value="GLNA_ATP"/>
    <property type="match status" value="1"/>
</dbReference>
<dbReference type="FunFam" id="3.10.20.70:FF:000004">
    <property type="entry name" value="Glutamine synthetase"/>
    <property type="match status" value="1"/>
</dbReference>
<dbReference type="OMA" id="DRRPNAN"/>
<accession>A0A669DTR8</accession>
<dbReference type="FunFam" id="3.30.590.10:FF:000011">
    <property type="entry name" value="Glutamine synthetase"/>
    <property type="match status" value="1"/>
</dbReference>
<name>A0A669DTR8_ORENI</name>
<dbReference type="Gene3D" id="3.30.590.10">
    <property type="entry name" value="Glutamine synthetase/guanido kinase, catalytic domain"/>
    <property type="match status" value="1"/>
</dbReference>
<reference evidence="21" key="3">
    <citation type="submission" date="2025-09" db="UniProtKB">
        <authorList>
            <consortium name="Ensembl"/>
        </authorList>
    </citation>
    <scope>IDENTIFICATION</scope>
</reference>
<evidence type="ECO:0000256" key="4">
    <source>
        <dbReference type="ARBA" id="ARBA00004496"/>
    </source>
</evidence>
<dbReference type="GO" id="GO:0005524">
    <property type="term" value="F:ATP binding"/>
    <property type="evidence" value="ECO:0007669"/>
    <property type="project" value="UniProtKB-KW"/>
</dbReference>
<dbReference type="Gene3D" id="3.10.20.70">
    <property type="entry name" value="Glutamine synthetase, N-terminal domain"/>
    <property type="match status" value="1"/>
</dbReference>
<evidence type="ECO:0000256" key="1">
    <source>
        <dbReference type="ARBA" id="ARBA00001936"/>
    </source>
</evidence>